<keyword evidence="3" id="KW-1185">Reference proteome</keyword>
<evidence type="ECO:0000313" key="2">
    <source>
        <dbReference type="EMBL" id="KAF6336980.1"/>
    </source>
</evidence>
<evidence type="ECO:0000256" key="1">
    <source>
        <dbReference type="SAM" id="MobiDB-lite"/>
    </source>
</evidence>
<name>A0A7J7WID6_MYOMY</name>
<feature type="region of interest" description="Disordered" evidence="1">
    <location>
        <begin position="18"/>
        <end position="72"/>
    </location>
</feature>
<accession>A0A7J7WID6</accession>
<dbReference type="Proteomes" id="UP000527355">
    <property type="component" value="Unassembled WGS sequence"/>
</dbReference>
<evidence type="ECO:0000313" key="3">
    <source>
        <dbReference type="Proteomes" id="UP000527355"/>
    </source>
</evidence>
<feature type="compositionally biased region" description="Polar residues" evidence="1">
    <location>
        <begin position="34"/>
        <end position="52"/>
    </location>
</feature>
<feature type="region of interest" description="Disordered" evidence="1">
    <location>
        <begin position="106"/>
        <end position="132"/>
    </location>
</feature>
<feature type="compositionally biased region" description="Basic and acidic residues" evidence="1">
    <location>
        <begin position="56"/>
        <end position="67"/>
    </location>
</feature>
<sequence>MPALCVGPGLDFRFPPSCFSQGHKAPSPSKPCRSPSNDSVSLRCNLGNSLTNRDLLGPEKPRPESQEHGLGSGFELVAREQDSFSLRGHLSKLPLPSRSLCLGRVGPWEAPPSGPGAGPERTGKTVPKRFTS</sequence>
<dbReference type="EMBL" id="JABWUV010000008">
    <property type="protein sequence ID" value="KAF6336980.1"/>
    <property type="molecule type" value="Genomic_DNA"/>
</dbReference>
<protein>
    <submittedName>
        <fullName evidence="2">Uncharacterized protein</fullName>
    </submittedName>
</protein>
<reference evidence="2 3" key="1">
    <citation type="journal article" date="2020" name="Nature">
        <title>Six reference-quality genomes reveal evolution of bat adaptations.</title>
        <authorList>
            <person name="Jebb D."/>
            <person name="Huang Z."/>
            <person name="Pippel M."/>
            <person name="Hughes G.M."/>
            <person name="Lavrichenko K."/>
            <person name="Devanna P."/>
            <person name="Winkler S."/>
            <person name="Jermiin L.S."/>
            <person name="Skirmuntt E.C."/>
            <person name="Katzourakis A."/>
            <person name="Burkitt-Gray L."/>
            <person name="Ray D.A."/>
            <person name="Sullivan K.A.M."/>
            <person name="Roscito J.G."/>
            <person name="Kirilenko B.M."/>
            <person name="Davalos L.M."/>
            <person name="Corthals A.P."/>
            <person name="Power M.L."/>
            <person name="Jones G."/>
            <person name="Ransome R.D."/>
            <person name="Dechmann D.K.N."/>
            <person name="Locatelli A.G."/>
            <person name="Puechmaille S.J."/>
            <person name="Fedrigo O."/>
            <person name="Jarvis E.D."/>
            <person name="Hiller M."/>
            <person name="Vernes S.C."/>
            <person name="Myers E.W."/>
            <person name="Teeling E.C."/>
        </authorList>
    </citation>
    <scope>NUCLEOTIDE SEQUENCE [LARGE SCALE GENOMIC DNA]</scope>
    <source>
        <strain evidence="2">MMyoMyo1</strain>
        <tissue evidence="2">Flight muscle</tissue>
    </source>
</reference>
<comment type="caution">
    <text evidence="2">The sequence shown here is derived from an EMBL/GenBank/DDBJ whole genome shotgun (WGS) entry which is preliminary data.</text>
</comment>
<dbReference type="AlphaFoldDB" id="A0A7J7WID6"/>
<organism evidence="2 3">
    <name type="scientific">Myotis myotis</name>
    <name type="common">Greater mouse-eared bat</name>
    <name type="synonym">Vespertilio myotis</name>
    <dbReference type="NCBI Taxonomy" id="51298"/>
    <lineage>
        <taxon>Eukaryota</taxon>
        <taxon>Metazoa</taxon>
        <taxon>Chordata</taxon>
        <taxon>Craniata</taxon>
        <taxon>Vertebrata</taxon>
        <taxon>Euteleostomi</taxon>
        <taxon>Mammalia</taxon>
        <taxon>Eutheria</taxon>
        <taxon>Laurasiatheria</taxon>
        <taxon>Chiroptera</taxon>
        <taxon>Yangochiroptera</taxon>
        <taxon>Vespertilionidae</taxon>
        <taxon>Myotis</taxon>
    </lineage>
</organism>
<gene>
    <name evidence="2" type="ORF">mMyoMyo1_012162</name>
</gene>
<proteinExistence type="predicted"/>